<keyword evidence="3" id="KW-1185">Reference proteome</keyword>
<evidence type="ECO:0000256" key="1">
    <source>
        <dbReference type="SAM" id="MobiDB-lite"/>
    </source>
</evidence>
<proteinExistence type="predicted"/>
<gene>
    <name evidence="2" type="ORF">TKK_003786</name>
</gene>
<accession>A0ABD2XF83</accession>
<evidence type="ECO:0000313" key="3">
    <source>
        <dbReference type="Proteomes" id="UP001627154"/>
    </source>
</evidence>
<dbReference type="AlphaFoldDB" id="A0ABD2XF83"/>
<organism evidence="2 3">
    <name type="scientific">Trichogramma kaykai</name>
    <dbReference type="NCBI Taxonomy" id="54128"/>
    <lineage>
        <taxon>Eukaryota</taxon>
        <taxon>Metazoa</taxon>
        <taxon>Ecdysozoa</taxon>
        <taxon>Arthropoda</taxon>
        <taxon>Hexapoda</taxon>
        <taxon>Insecta</taxon>
        <taxon>Pterygota</taxon>
        <taxon>Neoptera</taxon>
        <taxon>Endopterygota</taxon>
        <taxon>Hymenoptera</taxon>
        <taxon>Apocrita</taxon>
        <taxon>Proctotrupomorpha</taxon>
        <taxon>Chalcidoidea</taxon>
        <taxon>Trichogrammatidae</taxon>
        <taxon>Trichogramma</taxon>
    </lineage>
</organism>
<dbReference type="Proteomes" id="UP001627154">
    <property type="component" value="Unassembled WGS sequence"/>
</dbReference>
<name>A0ABD2XF83_9HYME</name>
<dbReference type="EMBL" id="JBJJXI010000030">
    <property type="protein sequence ID" value="KAL3403513.1"/>
    <property type="molecule type" value="Genomic_DNA"/>
</dbReference>
<comment type="caution">
    <text evidence="2">The sequence shown here is derived from an EMBL/GenBank/DDBJ whole genome shotgun (WGS) entry which is preliminary data.</text>
</comment>
<feature type="compositionally biased region" description="Basic and acidic residues" evidence="1">
    <location>
        <begin position="37"/>
        <end position="46"/>
    </location>
</feature>
<sequence length="69" mass="7907">MHATDGYSLPRAEVFFRPNREDNGTPRRGIQFSPKQTKSEDKDLAKKSRRNRGFKGLVRGILLSIRSSM</sequence>
<reference evidence="2 3" key="1">
    <citation type="journal article" date="2024" name="bioRxiv">
        <title>A reference genome for Trichogramma kaykai: A tiny desert-dwelling parasitoid wasp with competing sex-ratio distorters.</title>
        <authorList>
            <person name="Culotta J."/>
            <person name="Lindsey A.R."/>
        </authorList>
    </citation>
    <scope>NUCLEOTIDE SEQUENCE [LARGE SCALE GENOMIC DNA]</scope>
    <source>
        <strain evidence="2 3">KSX58</strain>
    </source>
</reference>
<feature type="region of interest" description="Disordered" evidence="1">
    <location>
        <begin position="1"/>
        <end position="51"/>
    </location>
</feature>
<evidence type="ECO:0000313" key="2">
    <source>
        <dbReference type="EMBL" id="KAL3403513.1"/>
    </source>
</evidence>
<protein>
    <submittedName>
        <fullName evidence="2">Uncharacterized protein</fullName>
    </submittedName>
</protein>